<dbReference type="GeneID" id="90765685"/>
<evidence type="ECO:0000313" key="2">
    <source>
        <dbReference type="EMBL" id="QBK29134.1"/>
    </source>
</evidence>
<feature type="region of interest" description="Disordered" evidence="1">
    <location>
        <begin position="1"/>
        <end position="37"/>
    </location>
</feature>
<name>A0A4P6UXU9_9HYPH</name>
<feature type="compositionally biased region" description="Low complexity" evidence="1">
    <location>
        <begin position="7"/>
        <end position="32"/>
    </location>
</feature>
<dbReference type="EMBL" id="CP036532">
    <property type="protein sequence ID" value="QBK29134.1"/>
    <property type="molecule type" value="Genomic_DNA"/>
</dbReference>
<keyword evidence="3" id="KW-1185">Reference proteome</keyword>
<dbReference type="AlphaFoldDB" id="A0A4P6UXU9"/>
<evidence type="ECO:0000313" key="3">
    <source>
        <dbReference type="Proteomes" id="UP000293719"/>
    </source>
</evidence>
<gene>
    <name evidence="2" type="ORF">E0E05_00130</name>
</gene>
<organism evidence="2 3">
    <name type="scientific">Roseitalea porphyridii</name>
    <dbReference type="NCBI Taxonomy" id="1852022"/>
    <lineage>
        <taxon>Bacteria</taxon>
        <taxon>Pseudomonadati</taxon>
        <taxon>Pseudomonadota</taxon>
        <taxon>Alphaproteobacteria</taxon>
        <taxon>Hyphomicrobiales</taxon>
        <taxon>Ahrensiaceae</taxon>
        <taxon>Roseitalea</taxon>
    </lineage>
</organism>
<proteinExistence type="predicted"/>
<protein>
    <submittedName>
        <fullName evidence="2">Uncharacterized protein</fullName>
    </submittedName>
</protein>
<evidence type="ECO:0000256" key="1">
    <source>
        <dbReference type="SAM" id="MobiDB-lite"/>
    </source>
</evidence>
<sequence length="240" mass="25404">MIASQNARAATIAGPAANAPRFPANANRPGPAEAGHADPARLSAQLFQLVSTSLDGPRGIHPQSFVCAFGALAGYAARWIVHRSIEAGDLDDDFRTPAGVRRPGVTVSAHVDRHVHDLTGPSYAAALVPDMIAAGADWLPQINAMIQHNFMAIDAPAYPDYTVDARHLPQIPPQALLLMLWENTLTCLRSAPEAETTAQQALALATVKAANLYARKVPLAVSGQLALETAIAMSKLEHGF</sequence>
<accession>A0A4P6UXU9</accession>
<dbReference type="KEGG" id="rpod:E0E05_00130"/>
<dbReference type="RefSeq" id="WP_131614839.1">
    <property type="nucleotide sequence ID" value="NZ_CP036532.1"/>
</dbReference>
<reference evidence="2 3" key="1">
    <citation type="journal article" date="2017" name="Int. J. Syst. Evol. Microbiol.">
        <title>Roseitalea porphyridii gen. nov., sp. nov., isolated from a red alga, and reclassification of Hoeflea suaedae Chung et al. 2013 as Pseudohoeflea suaedae gen. nov., comb. nov.</title>
        <authorList>
            <person name="Hyeon J.W."/>
            <person name="Jeong S.E."/>
            <person name="Baek K."/>
            <person name="Jeon C.O."/>
        </authorList>
    </citation>
    <scope>NUCLEOTIDE SEQUENCE [LARGE SCALE GENOMIC DNA]</scope>
    <source>
        <strain evidence="2 3">MA7-20</strain>
    </source>
</reference>
<dbReference type="Proteomes" id="UP000293719">
    <property type="component" value="Chromosome"/>
</dbReference>
<dbReference type="OrthoDB" id="1818930at2"/>